<protein>
    <submittedName>
        <fullName evidence="1">Uncharacterized protein</fullName>
    </submittedName>
</protein>
<keyword evidence="2" id="KW-1185">Reference proteome</keyword>
<organism evidence="1 2">
    <name type="scientific">Sphaerobolus stellatus (strain SS14)</name>
    <dbReference type="NCBI Taxonomy" id="990650"/>
    <lineage>
        <taxon>Eukaryota</taxon>
        <taxon>Fungi</taxon>
        <taxon>Dikarya</taxon>
        <taxon>Basidiomycota</taxon>
        <taxon>Agaricomycotina</taxon>
        <taxon>Agaricomycetes</taxon>
        <taxon>Phallomycetidae</taxon>
        <taxon>Geastrales</taxon>
        <taxon>Sphaerobolaceae</taxon>
        <taxon>Sphaerobolus</taxon>
    </lineage>
</organism>
<dbReference type="HOGENOM" id="CLU_2392068_0_0_1"/>
<accession>A0A0C9V1B5</accession>
<feature type="non-terminal residue" evidence="1">
    <location>
        <position position="1"/>
    </location>
</feature>
<dbReference type="AlphaFoldDB" id="A0A0C9V1B5"/>
<evidence type="ECO:0000313" key="2">
    <source>
        <dbReference type="Proteomes" id="UP000054279"/>
    </source>
</evidence>
<gene>
    <name evidence="1" type="ORF">M422DRAFT_173287</name>
</gene>
<sequence>LQLPHSIPTPIAGLKAQHKAEVNKRWLFIWQESKHAHKMRAFNKWPPSKRVLRFYKSVPRRSCNTITQLRIGFIGLNSYLHKINAVDSPKCSHC</sequence>
<dbReference type="EMBL" id="KN837141">
    <property type="protein sequence ID" value="KIJ40844.1"/>
    <property type="molecule type" value="Genomic_DNA"/>
</dbReference>
<reference evidence="1 2" key="1">
    <citation type="submission" date="2014-06" db="EMBL/GenBank/DDBJ databases">
        <title>Evolutionary Origins and Diversification of the Mycorrhizal Mutualists.</title>
        <authorList>
            <consortium name="DOE Joint Genome Institute"/>
            <consortium name="Mycorrhizal Genomics Consortium"/>
            <person name="Kohler A."/>
            <person name="Kuo A."/>
            <person name="Nagy L.G."/>
            <person name="Floudas D."/>
            <person name="Copeland A."/>
            <person name="Barry K.W."/>
            <person name="Cichocki N."/>
            <person name="Veneault-Fourrey C."/>
            <person name="LaButti K."/>
            <person name="Lindquist E.A."/>
            <person name="Lipzen A."/>
            <person name="Lundell T."/>
            <person name="Morin E."/>
            <person name="Murat C."/>
            <person name="Riley R."/>
            <person name="Ohm R."/>
            <person name="Sun H."/>
            <person name="Tunlid A."/>
            <person name="Henrissat B."/>
            <person name="Grigoriev I.V."/>
            <person name="Hibbett D.S."/>
            <person name="Martin F."/>
        </authorList>
    </citation>
    <scope>NUCLEOTIDE SEQUENCE [LARGE SCALE GENOMIC DNA]</scope>
    <source>
        <strain evidence="1 2">SS14</strain>
    </source>
</reference>
<evidence type="ECO:0000313" key="1">
    <source>
        <dbReference type="EMBL" id="KIJ40844.1"/>
    </source>
</evidence>
<name>A0A0C9V1B5_SPHS4</name>
<dbReference type="Proteomes" id="UP000054279">
    <property type="component" value="Unassembled WGS sequence"/>
</dbReference>
<proteinExistence type="predicted"/>